<keyword evidence="5 11" id="KW-0812">Transmembrane</keyword>
<dbReference type="RefSeq" id="WP_247418418.1">
    <property type="nucleotide sequence ID" value="NZ_JALLGW010000001.1"/>
</dbReference>
<evidence type="ECO:0000256" key="3">
    <source>
        <dbReference type="ARBA" id="ARBA00022449"/>
    </source>
</evidence>
<protein>
    <recommendedName>
        <fullName evidence="9">Multidrug-efflux transporter</fullName>
    </recommendedName>
</protein>
<feature type="transmembrane region" description="Helical" evidence="11">
    <location>
        <begin position="377"/>
        <end position="396"/>
    </location>
</feature>
<gene>
    <name evidence="12" type="ORF">ACFPYI_08125</name>
</gene>
<evidence type="ECO:0000313" key="13">
    <source>
        <dbReference type="Proteomes" id="UP001596099"/>
    </source>
</evidence>
<feature type="region of interest" description="Disordered" evidence="10">
    <location>
        <begin position="58"/>
        <end position="96"/>
    </location>
</feature>
<evidence type="ECO:0000313" key="12">
    <source>
        <dbReference type="EMBL" id="MFC5971291.1"/>
    </source>
</evidence>
<dbReference type="GO" id="GO:0015297">
    <property type="term" value="F:antiporter activity"/>
    <property type="evidence" value="ECO:0007669"/>
    <property type="project" value="UniProtKB-KW"/>
</dbReference>
<organism evidence="12 13">
    <name type="scientific">Halomarina salina</name>
    <dbReference type="NCBI Taxonomy" id="1872699"/>
    <lineage>
        <taxon>Archaea</taxon>
        <taxon>Methanobacteriati</taxon>
        <taxon>Methanobacteriota</taxon>
        <taxon>Stenosarchaea group</taxon>
        <taxon>Halobacteria</taxon>
        <taxon>Halobacteriales</taxon>
        <taxon>Natronomonadaceae</taxon>
        <taxon>Halomarina</taxon>
    </lineage>
</organism>
<dbReference type="AlphaFoldDB" id="A0ABD5RKX5"/>
<accession>A0ABD5RKX5</accession>
<dbReference type="CDD" id="cd13137">
    <property type="entry name" value="MATE_NorM_like"/>
    <property type="match status" value="1"/>
</dbReference>
<keyword evidence="6 11" id="KW-1133">Transmembrane helix</keyword>
<proteinExistence type="predicted"/>
<evidence type="ECO:0000256" key="2">
    <source>
        <dbReference type="ARBA" id="ARBA00022448"/>
    </source>
</evidence>
<keyword evidence="3" id="KW-0050">Antiport</keyword>
<evidence type="ECO:0000256" key="5">
    <source>
        <dbReference type="ARBA" id="ARBA00022692"/>
    </source>
</evidence>
<evidence type="ECO:0000256" key="8">
    <source>
        <dbReference type="ARBA" id="ARBA00023136"/>
    </source>
</evidence>
<dbReference type="PIRSF" id="PIRSF006603">
    <property type="entry name" value="DinF"/>
    <property type="match status" value="1"/>
</dbReference>
<evidence type="ECO:0000256" key="11">
    <source>
        <dbReference type="SAM" id="Phobius"/>
    </source>
</evidence>
<feature type="transmembrane region" description="Helical" evidence="11">
    <location>
        <begin position="408"/>
        <end position="430"/>
    </location>
</feature>
<dbReference type="InterPro" id="IPR048279">
    <property type="entry name" value="MdtK-like"/>
</dbReference>
<evidence type="ECO:0000256" key="9">
    <source>
        <dbReference type="ARBA" id="ARBA00031636"/>
    </source>
</evidence>
<evidence type="ECO:0000256" key="1">
    <source>
        <dbReference type="ARBA" id="ARBA00004651"/>
    </source>
</evidence>
<reference evidence="12 13" key="1">
    <citation type="journal article" date="2019" name="Int. J. Syst. Evol. Microbiol.">
        <title>The Global Catalogue of Microorganisms (GCM) 10K type strain sequencing project: providing services to taxonomists for standard genome sequencing and annotation.</title>
        <authorList>
            <consortium name="The Broad Institute Genomics Platform"/>
            <consortium name="The Broad Institute Genome Sequencing Center for Infectious Disease"/>
            <person name="Wu L."/>
            <person name="Ma J."/>
        </authorList>
    </citation>
    <scope>NUCLEOTIDE SEQUENCE [LARGE SCALE GENOMIC DNA]</scope>
    <source>
        <strain evidence="12 13">CGMCC 1.12543</strain>
    </source>
</reference>
<keyword evidence="13" id="KW-1185">Reference proteome</keyword>
<feature type="transmembrane region" description="Helical" evidence="11">
    <location>
        <begin position="185"/>
        <end position="207"/>
    </location>
</feature>
<dbReference type="PANTHER" id="PTHR43298:SF2">
    <property type="entry name" value="FMN_FAD EXPORTER YEEO-RELATED"/>
    <property type="match status" value="1"/>
</dbReference>
<evidence type="ECO:0000256" key="10">
    <source>
        <dbReference type="SAM" id="MobiDB-lite"/>
    </source>
</evidence>
<dbReference type="Pfam" id="PF01554">
    <property type="entry name" value="MatE"/>
    <property type="match status" value="2"/>
</dbReference>
<keyword evidence="7" id="KW-0406">Ion transport</keyword>
<feature type="transmembrane region" description="Helical" evidence="11">
    <location>
        <begin position="154"/>
        <end position="173"/>
    </location>
</feature>
<dbReference type="Proteomes" id="UP001596099">
    <property type="component" value="Unassembled WGS sequence"/>
</dbReference>
<dbReference type="InterPro" id="IPR050222">
    <property type="entry name" value="MATE_MdtK"/>
</dbReference>
<evidence type="ECO:0000256" key="6">
    <source>
        <dbReference type="ARBA" id="ARBA00022989"/>
    </source>
</evidence>
<dbReference type="PANTHER" id="PTHR43298">
    <property type="entry name" value="MULTIDRUG RESISTANCE PROTEIN NORM-RELATED"/>
    <property type="match status" value="1"/>
</dbReference>
<dbReference type="NCBIfam" id="TIGR00797">
    <property type="entry name" value="matE"/>
    <property type="match status" value="1"/>
</dbReference>
<dbReference type="InterPro" id="IPR002528">
    <property type="entry name" value="MATE_fam"/>
</dbReference>
<feature type="transmembrane region" description="Helical" evidence="11">
    <location>
        <begin position="436"/>
        <end position="457"/>
    </location>
</feature>
<comment type="caution">
    <text evidence="12">The sequence shown here is derived from an EMBL/GenBank/DDBJ whole genome shotgun (WGS) entry which is preliminary data.</text>
</comment>
<feature type="transmembrane region" description="Helical" evidence="11">
    <location>
        <begin position="333"/>
        <end position="357"/>
    </location>
</feature>
<comment type="subcellular location">
    <subcellularLocation>
        <location evidence="1">Cell membrane</location>
        <topology evidence="1">Multi-pass membrane protein</topology>
    </subcellularLocation>
</comment>
<sequence length="480" mass="49676">MAEQTFRTLMRTTDIVVTAAISPVAVTAIGLADLYSRFPLWVGLGMGGGAIALSSQDTGAADAPAEGAERDEPSDGAPNRPKTDDADRATGTVDETTADVVTRADANRDQAISAAVLLGIVLGVPFAVFGWYFGDAAIALLGAPAEVARLGGQYLAVIFLTAPARHVSLVAARSLQGTGDTRTPMYVNVVANGLNISASAILGLGLFGVQQYGVLGVGVATAAANVLTATTLCLALLTSWSEANLVVPTDPVVFRQLVAVSAPSVAEGLLSTLAEFPFNAILLGFGTEVNAAFQVGRRVYQQVTSPLGRGYNVAVSVVVGQALGRGEAEEARYLGWATAALGVVTVGGIGLLLAVFAPRLVALFTDDAETARYAVQFARVYGLTAPFLVCFVVLQGALRGASETRVPLVARTTGLFGFMVGGTYLGGVVWDYGVLGAYAGLSLSYVWMALVVGTSFHRGDWAGRATRMLADRGSTQETDD</sequence>
<keyword evidence="8 11" id="KW-0472">Membrane</keyword>
<feature type="transmembrane region" description="Helical" evidence="11">
    <location>
        <begin position="111"/>
        <end position="134"/>
    </location>
</feature>
<dbReference type="EMBL" id="JBHSQH010000001">
    <property type="protein sequence ID" value="MFC5971291.1"/>
    <property type="molecule type" value="Genomic_DNA"/>
</dbReference>
<evidence type="ECO:0000256" key="7">
    <source>
        <dbReference type="ARBA" id="ARBA00023065"/>
    </source>
</evidence>
<name>A0ABD5RKX5_9EURY</name>
<evidence type="ECO:0000256" key="4">
    <source>
        <dbReference type="ARBA" id="ARBA00022475"/>
    </source>
</evidence>
<dbReference type="GO" id="GO:0005886">
    <property type="term" value="C:plasma membrane"/>
    <property type="evidence" value="ECO:0007669"/>
    <property type="project" value="UniProtKB-SubCell"/>
</dbReference>
<dbReference type="GO" id="GO:0006811">
    <property type="term" value="P:monoatomic ion transport"/>
    <property type="evidence" value="ECO:0007669"/>
    <property type="project" value="UniProtKB-KW"/>
</dbReference>
<keyword evidence="2" id="KW-0813">Transport</keyword>
<feature type="transmembrane region" description="Helical" evidence="11">
    <location>
        <begin position="213"/>
        <end position="237"/>
    </location>
</feature>
<keyword evidence="4" id="KW-1003">Cell membrane</keyword>